<evidence type="ECO:0000313" key="3">
    <source>
        <dbReference type="Proteomes" id="UP000053573"/>
    </source>
</evidence>
<dbReference type="Proteomes" id="UP000053573">
    <property type="component" value="Unassembled WGS sequence"/>
</dbReference>
<evidence type="ECO:0000256" key="1">
    <source>
        <dbReference type="SAM" id="MobiDB-lite"/>
    </source>
</evidence>
<accession>A0A0H1BE39</accession>
<proteinExistence type="predicted"/>
<feature type="compositionally biased region" description="Polar residues" evidence="1">
    <location>
        <begin position="88"/>
        <end position="103"/>
    </location>
</feature>
<gene>
    <name evidence="2" type="ORF">EMPG_14831</name>
</gene>
<evidence type="ECO:0000313" key="2">
    <source>
        <dbReference type="EMBL" id="KLJ09744.1"/>
    </source>
</evidence>
<sequence length="103" mass="12025">MTTTTSSIMRERNPPLQYRPRQSPPHILHPLRTGQIEQPLVLRQDRRLKISKRELGKAILKIYRRPSTLNRLLKIPKMNQRLSGIWGRSQQPPLANLRKGSTN</sequence>
<organism evidence="2 3">
    <name type="scientific">Blastomyces silverae</name>
    <dbReference type="NCBI Taxonomy" id="2060906"/>
    <lineage>
        <taxon>Eukaryota</taxon>
        <taxon>Fungi</taxon>
        <taxon>Dikarya</taxon>
        <taxon>Ascomycota</taxon>
        <taxon>Pezizomycotina</taxon>
        <taxon>Eurotiomycetes</taxon>
        <taxon>Eurotiomycetidae</taxon>
        <taxon>Onygenales</taxon>
        <taxon>Ajellomycetaceae</taxon>
        <taxon>Blastomyces</taxon>
    </lineage>
</organism>
<comment type="caution">
    <text evidence="2">The sequence shown here is derived from an EMBL/GenBank/DDBJ whole genome shotgun (WGS) entry which is preliminary data.</text>
</comment>
<protein>
    <submittedName>
        <fullName evidence="2">Uncharacterized protein</fullName>
    </submittedName>
</protein>
<keyword evidence="3" id="KW-1185">Reference proteome</keyword>
<feature type="region of interest" description="Disordered" evidence="1">
    <location>
        <begin position="84"/>
        <end position="103"/>
    </location>
</feature>
<name>A0A0H1BE39_9EURO</name>
<reference evidence="3" key="1">
    <citation type="journal article" date="2015" name="PLoS Genet.">
        <title>The dynamic genome and transcriptome of the human fungal pathogen Blastomyces and close relative Emmonsia.</title>
        <authorList>
            <person name="Munoz J.F."/>
            <person name="Gauthier G.M."/>
            <person name="Desjardins C.A."/>
            <person name="Gallo J.E."/>
            <person name="Holder J."/>
            <person name="Sullivan T.D."/>
            <person name="Marty A.J."/>
            <person name="Carmen J.C."/>
            <person name="Chen Z."/>
            <person name="Ding L."/>
            <person name="Gujja S."/>
            <person name="Magrini V."/>
            <person name="Misas E."/>
            <person name="Mitreva M."/>
            <person name="Priest M."/>
            <person name="Saif S."/>
            <person name="Whiston E.A."/>
            <person name="Young S."/>
            <person name="Zeng Q."/>
            <person name="Goldman W.E."/>
            <person name="Mardis E.R."/>
            <person name="Taylor J.W."/>
            <person name="McEwen J.G."/>
            <person name="Clay O.K."/>
            <person name="Klein B.S."/>
            <person name="Cuomo C.A."/>
        </authorList>
    </citation>
    <scope>NUCLEOTIDE SEQUENCE [LARGE SCALE GENOMIC DNA]</scope>
    <source>
        <strain evidence="3">UAMH 139</strain>
    </source>
</reference>
<dbReference type="AlphaFoldDB" id="A0A0H1BE39"/>
<dbReference type="EMBL" id="LDEV01002275">
    <property type="protein sequence ID" value="KLJ09744.1"/>
    <property type="molecule type" value="Genomic_DNA"/>
</dbReference>
<feature type="region of interest" description="Disordered" evidence="1">
    <location>
        <begin position="1"/>
        <end position="35"/>
    </location>
</feature>